<proteinExistence type="predicted"/>
<dbReference type="PANTHER" id="PTHR31722">
    <property type="entry name" value="OS06G0675200 PROTEIN"/>
    <property type="match status" value="1"/>
</dbReference>
<feature type="compositionally biased region" description="Basic residues" evidence="1">
    <location>
        <begin position="108"/>
        <end position="130"/>
    </location>
</feature>
<dbReference type="PANTHER" id="PTHR31722:SF62">
    <property type="entry name" value="EMB|CAB62433.1"/>
    <property type="match status" value="1"/>
</dbReference>
<dbReference type="AlphaFoldDB" id="A0AAE1J5D4"/>
<reference evidence="2" key="1">
    <citation type="submission" date="2023-10" db="EMBL/GenBank/DDBJ databases">
        <title>Chromosome-level genome of the transformable northern wattle, Acacia crassicarpa.</title>
        <authorList>
            <person name="Massaro I."/>
            <person name="Sinha N.R."/>
            <person name="Poethig S."/>
            <person name="Leichty A.R."/>
        </authorList>
    </citation>
    <scope>NUCLEOTIDE SEQUENCE</scope>
    <source>
        <strain evidence="2">Acra3RX</strain>
        <tissue evidence="2">Leaf</tissue>
    </source>
</reference>
<protein>
    <submittedName>
        <fullName evidence="2">Uncharacterized protein</fullName>
    </submittedName>
</protein>
<keyword evidence="3" id="KW-1185">Reference proteome</keyword>
<comment type="caution">
    <text evidence="2">The sequence shown here is derived from an EMBL/GenBank/DDBJ whole genome shotgun (WGS) entry which is preliminary data.</text>
</comment>
<dbReference type="EMBL" id="JAWXYG010000009">
    <property type="protein sequence ID" value="KAK4262288.1"/>
    <property type="molecule type" value="Genomic_DNA"/>
</dbReference>
<dbReference type="Proteomes" id="UP001293593">
    <property type="component" value="Unassembled WGS sequence"/>
</dbReference>
<organism evidence="2 3">
    <name type="scientific">Acacia crassicarpa</name>
    <name type="common">northern wattle</name>
    <dbReference type="NCBI Taxonomy" id="499986"/>
    <lineage>
        <taxon>Eukaryota</taxon>
        <taxon>Viridiplantae</taxon>
        <taxon>Streptophyta</taxon>
        <taxon>Embryophyta</taxon>
        <taxon>Tracheophyta</taxon>
        <taxon>Spermatophyta</taxon>
        <taxon>Magnoliopsida</taxon>
        <taxon>eudicotyledons</taxon>
        <taxon>Gunneridae</taxon>
        <taxon>Pentapetalae</taxon>
        <taxon>rosids</taxon>
        <taxon>fabids</taxon>
        <taxon>Fabales</taxon>
        <taxon>Fabaceae</taxon>
        <taxon>Caesalpinioideae</taxon>
        <taxon>mimosoid clade</taxon>
        <taxon>Acacieae</taxon>
        <taxon>Acacia</taxon>
    </lineage>
</organism>
<accession>A0AAE1J5D4</accession>
<evidence type="ECO:0000256" key="1">
    <source>
        <dbReference type="SAM" id="MobiDB-lite"/>
    </source>
</evidence>
<evidence type="ECO:0000313" key="2">
    <source>
        <dbReference type="EMBL" id="KAK4262288.1"/>
    </source>
</evidence>
<feature type="region of interest" description="Disordered" evidence="1">
    <location>
        <begin position="88"/>
        <end position="173"/>
    </location>
</feature>
<gene>
    <name evidence="2" type="ORF">QN277_027868</name>
</gene>
<name>A0AAE1J5D4_9FABA</name>
<sequence>MACVDMYNNSEHNGHPCTPMSPRISFSSDFVDVQQALKQERLSRDAPAASSDFEFSVTNYSMMSADELFCKGRLLPFKDEGNNQMQRTTTTLREELQHDDEYEDFSRRPPKGSSSRRKGFMGLRRSHFGSKKADKSEGSSDTGGGGRRSRLVNESARVNMTSQDMLNDGTSSS</sequence>
<evidence type="ECO:0000313" key="3">
    <source>
        <dbReference type="Proteomes" id="UP001293593"/>
    </source>
</evidence>
<feature type="compositionally biased region" description="Polar residues" evidence="1">
    <location>
        <begin position="156"/>
        <end position="173"/>
    </location>
</feature>